<dbReference type="Proteomes" id="UP000307440">
    <property type="component" value="Unassembled WGS sequence"/>
</dbReference>
<evidence type="ECO:0000313" key="3">
    <source>
        <dbReference type="Proteomes" id="UP000307440"/>
    </source>
</evidence>
<name>A0A5C3L6A9_COPMA</name>
<keyword evidence="1" id="KW-0812">Transmembrane</keyword>
<keyword evidence="3" id="KW-1185">Reference proteome</keyword>
<sequence length="123" mass="13968">MVRRRRRRVLSRSTAGFFTGANNFAINDADFVEARNINHVQIHVHVNLNLQAFQDTVSCVFIGLSAIALSLAARFLLQISMFCVRMSLGRKTLYLKWKRFQIQSSVPLIPFPGSLEVVVYAIL</sequence>
<keyword evidence="1" id="KW-0472">Membrane</keyword>
<dbReference type="EMBL" id="ML210155">
    <property type="protein sequence ID" value="TFK28564.1"/>
    <property type="molecule type" value="Genomic_DNA"/>
</dbReference>
<reference evidence="2 3" key="1">
    <citation type="journal article" date="2019" name="Nat. Ecol. Evol.">
        <title>Megaphylogeny resolves global patterns of mushroom evolution.</title>
        <authorList>
            <person name="Varga T."/>
            <person name="Krizsan K."/>
            <person name="Foldi C."/>
            <person name="Dima B."/>
            <person name="Sanchez-Garcia M."/>
            <person name="Sanchez-Ramirez S."/>
            <person name="Szollosi G.J."/>
            <person name="Szarkandi J.G."/>
            <person name="Papp V."/>
            <person name="Albert L."/>
            <person name="Andreopoulos W."/>
            <person name="Angelini C."/>
            <person name="Antonin V."/>
            <person name="Barry K.W."/>
            <person name="Bougher N.L."/>
            <person name="Buchanan P."/>
            <person name="Buyck B."/>
            <person name="Bense V."/>
            <person name="Catcheside P."/>
            <person name="Chovatia M."/>
            <person name="Cooper J."/>
            <person name="Damon W."/>
            <person name="Desjardin D."/>
            <person name="Finy P."/>
            <person name="Geml J."/>
            <person name="Haridas S."/>
            <person name="Hughes K."/>
            <person name="Justo A."/>
            <person name="Karasinski D."/>
            <person name="Kautmanova I."/>
            <person name="Kiss B."/>
            <person name="Kocsube S."/>
            <person name="Kotiranta H."/>
            <person name="LaButti K.M."/>
            <person name="Lechner B.E."/>
            <person name="Liimatainen K."/>
            <person name="Lipzen A."/>
            <person name="Lukacs Z."/>
            <person name="Mihaltcheva S."/>
            <person name="Morgado L.N."/>
            <person name="Niskanen T."/>
            <person name="Noordeloos M.E."/>
            <person name="Ohm R.A."/>
            <person name="Ortiz-Santana B."/>
            <person name="Ovrebo C."/>
            <person name="Racz N."/>
            <person name="Riley R."/>
            <person name="Savchenko A."/>
            <person name="Shiryaev A."/>
            <person name="Soop K."/>
            <person name="Spirin V."/>
            <person name="Szebenyi C."/>
            <person name="Tomsovsky M."/>
            <person name="Tulloss R.E."/>
            <person name="Uehling J."/>
            <person name="Grigoriev I.V."/>
            <person name="Vagvolgyi C."/>
            <person name="Papp T."/>
            <person name="Martin F.M."/>
            <person name="Miettinen O."/>
            <person name="Hibbett D.S."/>
            <person name="Nagy L.G."/>
        </authorList>
    </citation>
    <scope>NUCLEOTIDE SEQUENCE [LARGE SCALE GENOMIC DNA]</scope>
    <source>
        <strain evidence="2 3">CBS 121175</strain>
    </source>
</reference>
<dbReference type="AlphaFoldDB" id="A0A5C3L6A9"/>
<accession>A0A5C3L6A9</accession>
<evidence type="ECO:0000256" key="1">
    <source>
        <dbReference type="SAM" id="Phobius"/>
    </source>
</evidence>
<organism evidence="2 3">
    <name type="scientific">Coprinopsis marcescibilis</name>
    <name type="common">Agaric fungus</name>
    <name type="synonym">Psathyrella marcescibilis</name>
    <dbReference type="NCBI Taxonomy" id="230819"/>
    <lineage>
        <taxon>Eukaryota</taxon>
        <taxon>Fungi</taxon>
        <taxon>Dikarya</taxon>
        <taxon>Basidiomycota</taxon>
        <taxon>Agaricomycotina</taxon>
        <taxon>Agaricomycetes</taxon>
        <taxon>Agaricomycetidae</taxon>
        <taxon>Agaricales</taxon>
        <taxon>Agaricineae</taxon>
        <taxon>Psathyrellaceae</taxon>
        <taxon>Coprinopsis</taxon>
    </lineage>
</organism>
<evidence type="ECO:0000313" key="2">
    <source>
        <dbReference type="EMBL" id="TFK28564.1"/>
    </source>
</evidence>
<proteinExistence type="predicted"/>
<keyword evidence="1" id="KW-1133">Transmembrane helix</keyword>
<protein>
    <submittedName>
        <fullName evidence="2">Uncharacterized protein</fullName>
    </submittedName>
</protein>
<gene>
    <name evidence="2" type="ORF">FA15DRAFT_665278</name>
</gene>
<feature type="transmembrane region" description="Helical" evidence="1">
    <location>
        <begin position="57"/>
        <end position="77"/>
    </location>
</feature>